<organism evidence="8 9">
    <name type="scientific">Rhodococcus oxybenzonivorans</name>
    <dbReference type="NCBI Taxonomy" id="1990687"/>
    <lineage>
        <taxon>Bacteria</taxon>
        <taxon>Bacillati</taxon>
        <taxon>Actinomycetota</taxon>
        <taxon>Actinomycetes</taxon>
        <taxon>Mycobacteriales</taxon>
        <taxon>Nocardiaceae</taxon>
        <taxon>Rhodococcus</taxon>
    </lineage>
</organism>
<dbReference type="PANTHER" id="PTHR46696:SF6">
    <property type="entry name" value="P450, PUTATIVE (EUROFUNG)-RELATED"/>
    <property type="match status" value="1"/>
</dbReference>
<keyword evidence="4 7" id="KW-0560">Oxidoreductase</keyword>
<dbReference type="KEGG" id="roz:CBI38_32920"/>
<dbReference type="PRINTS" id="PR00359">
    <property type="entry name" value="BP450"/>
</dbReference>
<comment type="similarity">
    <text evidence="1 7">Belongs to the cytochrome P450 family.</text>
</comment>
<evidence type="ECO:0000256" key="4">
    <source>
        <dbReference type="ARBA" id="ARBA00023002"/>
    </source>
</evidence>
<dbReference type="Proteomes" id="UP000245711">
    <property type="component" value="Plasmid pRB98"/>
</dbReference>
<dbReference type="PANTHER" id="PTHR46696">
    <property type="entry name" value="P450, PUTATIVE (EUROFUNG)-RELATED"/>
    <property type="match status" value="1"/>
</dbReference>
<proteinExistence type="inferred from homology"/>
<evidence type="ECO:0000256" key="7">
    <source>
        <dbReference type="RuleBase" id="RU000461"/>
    </source>
</evidence>
<evidence type="ECO:0000256" key="1">
    <source>
        <dbReference type="ARBA" id="ARBA00010617"/>
    </source>
</evidence>
<name>A0A2S2C5X0_9NOCA</name>
<keyword evidence="3 7" id="KW-0479">Metal-binding</keyword>
<evidence type="ECO:0000256" key="2">
    <source>
        <dbReference type="ARBA" id="ARBA00022617"/>
    </source>
</evidence>
<keyword evidence="5 7" id="KW-0408">Iron</keyword>
<dbReference type="Pfam" id="PF00067">
    <property type="entry name" value="p450"/>
    <property type="match status" value="1"/>
</dbReference>
<dbReference type="AlphaFoldDB" id="A0A2S2C5X0"/>
<keyword evidence="9" id="KW-1185">Reference proteome</keyword>
<dbReference type="Gene3D" id="1.10.630.10">
    <property type="entry name" value="Cytochrome P450"/>
    <property type="match status" value="1"/>
</dbReference>
<reference evidence="8 9" key="1">
    <citation type="submission" date="2017-05" db="EMBL/GenBank/DDBJ databases">
        <title>Isolation of Rhodococcus sp. S2-17 biodegrading of BP-3.</title>
        <authorList>
            <person name="Lee Y."/>
            <person name="Kim K.H."/>
            <person name="Chun B.H."/>
            <person name="Jung H.S."/>
            <person name="Jeon C.O."/>
        </authorList>
    </citation>
    <scope>NUCLEOTIDE SEQUENCE [LARGE SCALE GENOMIC DNA]</scope>
    <source>
        <strain evidence="8 9">S2-17</strain>
        <plasmid evidence="9">prb98</plasmid>
    </source>
</reference>
<dbReference type="EMBL" id="CP021355">
    <property type="protein sequence ID" value="AWK76270.1"/>
    <property type="molecule type" value="Genomic_DNA"/>
</dbReference>
<keyword evidence="2 7" id="KW-0349">Heme</keyword>
<dbReference type="InterPro" id="IPR017972">
    <property type="entry name" value="Cyt_P450_CS"/>
</dbReference>
<dbReference type="GO" id="GO:0020037">
    <property type="term" value="F:heme binding"/>
    <property type="evidence" value="ECO:0007669"/>
    <property type="project" value="InterPro"/>
</dbReference>
<accession>A0A2S2C5X0</accession>
<evidence type="ECO:0000313" key="9">
    <source>
        <dbReference type="Proteomes" id="UP000245711"/>
    </source>
</evidence>
<evidence type="ECO:0000313" key="8">
    <source>
        <dbReference type="EMBL" id="AWK76270.1"/>
    </source>
</evidence>
<dbReference type="OrthoDB" id="3664945at2"/>
<evidence type="ECO:0008006" key="10">
    <source>
        <dbReference type="Google" id="ProtNLM"/>
    </source>
</evidence>
<evidence type="ECO:0000256" key="5">
    <source>
        <dbReference type="ARBA" id="ARBA00023004"/>
    </source>
</evidence>
<protein>
    <recommendedName>
        <fullName evidence="10">Cytochrome P450</fullName>
    </recommendedName>
</protein>
<sequence>MTTHFSDIQPEAIREEAASYSLHDQSLAKSPWDPWRRFRAASELLRSDQDGGFWILSRYSQIREAAGHEETFCARHGRALPPHPEGLLPSDADGAVHREYRRIINPWMTASAMAYMEPEVTAFCAQRLDQLVSRTEFDIAKDYVSPAIVMSGMKWLDWPVEEYEKFGDWAHAMLIPSHGTVEEKLRAWSELSDWVAGDIERRRAQPREGVINAVIDAEVEGRPITDKEILQIVISLFLGAVETTGSTLNSAFHYLADHPEAREYLREDPEGRLPLAVEEFLRTAGSLAYTARTVTEDTTLDGCPLKRGDKVALLMSSASRDADVFDNPDEVVLDRKPNRHFAFGAGPHKCAGATFARMMLRIAIQEALAKLGDFRVADESAIGWEMAQVRVCTSMPIIHQRG</sequence>
<dbReference type="InterPro" id="IPR001128">
    <property type="entry name" value="Cyt_P450"/>
</dbReference>
<keyword evidence="8" id="KW-0614">Plasmid</keyword>
<evidence type="ECO:0000256" key="6">
    <source>
        <dbReference type="ARBA" id="ARBA00023033"/>
    </source>
</evidence>
<dbReference type="GO" id="GO:0004497">
    <property type="term" value="F:monooxygenase activity"/>
    <property type="evidence" value="ECO:0007669"/>
    <property type="project" value="UniProtKB-KW"/>
</dbReference>
<gene>
    <name evidence="8" type="ORF">CBI38_32920</name>
</gene>
<keyword evidence="6 7" id="KW-0503">Monooxygenase</keyword>
<dbReference type="RefSeq" id="WP_109335734.1">
    <property type="nucleotide sequence ID" value="NZ_CP021355.1"/>
</dbReference>
<geneLocation type="plasmid" evidence="9">
    <name>prb98</name>
</geneLocation>
<dbReference type="GO" id="GO:0005506">
    <property type="term" value="F:iron ion binding"/>
    <property type="evidence" value="ECO:0007669"/>
    <property type="project" value="InterPro"/>
</dbReference>
<evidence type="ECO:0000256" key="3">
    <source>
        <dbReference type="ARBA" id="ARBA00022723"/>
    </source>
</evidence>
<dbReference type="PROSITE" id="PS00086">
    <property type="entry name" value="CYTOCHROME_P450"/>
    <property type="match status" value="1"/>
</dbReference>
<dbReference type="SUPFAM" id="SSF48264">
    <property type="entry name" value="Cytochrome P450"/>
    <property type="match status" value="1"/>
</dbReference>
<dbReference type="GO" id="GO:0016705">
    <property type="term" value="F:oxidoreductase activity, acting on paired donors, with incorporation or reduction of molecular oxygen"/>
    <property type="evidence" value="ECO:0007669"/>
    <property type="project" value="InterPro"/>
</dbReference>
<dbReference type="InterPro" id="IPR002397">
    <property type="entry name" value="Cyt_P450_B"/>
</dbReference>
<dbReference type="InterPro" id="IPR036396">
    <property type="entry name" value="Cyt_P450_sf"/>
</dbReference>